<dbReference type="CDD" id="cd11402">
    <property type="entry name" value="bHLHzip_Mnt"/>
    <property type="match status" value="1"/>
</dbReference>
<protein>
    <recommendedName>
        <fullName evidence="9">Max-binding protein MNT</fullName>
    </recommendedName>
    <alternativeName>
        <fullName evidence="10">Myc antagonist MNT</fullName>
    </alternativeName>
</protein>
<feature type="compositionally biased region" description="Acidic residues" evidence="12">
    <location>
        <begin position="36"/>
        <end position="45"/>
    </location>
</feature>
<keyword evidence="6" id="KW-0539">Nucleus</keyword>
<feature type="region of interest" description="Disordered" evidence="12">
    <location>
        <begin position="171"/>
        <end position="237"/>
    </location>
</feature>
<evidence type="ECO:0000256" key="2">
    <source>
        <dbReference type="ARBA" id="ARBA00022491"/>
    </source>
</evidence>
<dbReference type="InterPro" id="IPR011598">
    <property type="entry name" value="bHLH_dom"/>
</dbReference>
<evidence type="ECO:0000256" key="11">
    <source>
        <dbReference type="SAM" id="Coils"/>
    </source>
</evidence>
<dbReference type="SMART" id="SM00353">
    <property type="entry name" value="HLH"/>
    <property type="match status" value="1"/>
</dbReference>
<evidence type="ECO:0000256" key="7">
    <source>
        <dbReference type="ARBA" id="ARBA00057176"/>
    </source>
</evidence>
<dbReference type="PANTHER" id="PTHR11969">
    <property type="entry name" value="MAX DIMERIZATION, MAD"/>
    <property type="match status" value="1"/>
</dbReference>
<evidence type="ECO:0000259" key="13">
    <source>
        <dbReference type="PROSITE" id="PS50888"/>
    </source>
</evidence>
<dbReference type="InterPro" id="IPR036638">
    <property type="entry name" value="HLH_DNA-bd_sf"/>
</dbReference>
<feature type="compositionally biased region" description="Acidic residues" evidence="12">
    <location>
        <begin position="334"/>
        <end position="345"/>
    </location>
</feature>
<keyword evidence="15" id="KW-1185">Reference proteome</keyword>
<evidence type="ECO:0000256" key="8">
    <source>
        <dbReference type="ARBA" id="ARBA00062701"/>
    </source>
</evidence>
<gene>
    <name evidence="14" type="ORF">PECUL_23A055740</name>
</gene>
<keyword evidence="3" id="KW-0805">Transcription regulation</keyword>
<evidence type="ECO:0000256" key="1">
    <source>
        <dbReference type="ARBA" id="ARBA00004123"/>
    </source>
</evidence>
<evidence type="ECO:0000256" key="12">
    <source>
        <dbReference type="SAM" id="MobiDB-lite"/>
    </source>
</evidence>
<evidence type="ECO:0000256" key="5">
    <source>
        <dbReference type="ARBA" id="ARBA00023163"/>
    </source>
</evidence>
<evidence type="ECO:0000256" key="6">
    <source>
        <dbReference type="ARBA" id="ARBA00023242"/>
    </source>
</evidence>
<comment type="subunit">
    <text evidence="8">Efficient DNA binding requires dimerization with another bHLH protein. Binds DNA as a homodimer or a heterodimer with MAX.</text>
</comment>
<proteinExistence type="predicted"/>
<evidence type="ECO:0000256" key="9">
    <source>
        <dbReference type="ARBA" id="ARBA00070444"/>
    </source>
</evidence>
<feature type="region of interest" description="Disordered" evidence="12">
    <location>
        <begin position="320"/>
        <end position="346"/>
    </location>
</feature>
<name>A0AAD1QXZ8_PELCU</name>
<feature type="domain" description="BHLH" evidence="13">
    <location>
        <begin position="220"/>
        <end position="271"/>
    </location>
</feature>
<feature type="coiled-coil region" evidence="11">
    <location>
        <begin position="261"/>
        <end position="302"/>
    </location>
</feature>
<feature type="compositionally biased region" description="Basic and acidic residues" evidence="12">
    <location>
        <begin position="23"/>
        <end position="35"/>
    </location>
</feature>
<keyword evidence="11" id="KW-0175">Coiled coil</keyword>
<evidence type="ECO:0000256" key="3">
    <source>
        <dbReference type="ARBA" id="ARBA00023015"/>
    </source>
</evidence>
<dbReference type="EMBL" id="OW240912">
    <property type="protein sequence ID" value="CAH2219823.1"/>
    <property type="molecule type" value="Genomic_DNA"/>
</dbReference>
<dbReference type="GO" id="GO:0000978">
    <property type="term" value="F:RNA polymerase II cis-regulatory region sequence-specific DNA binding"/>
    <property type="evidence" value="ECO:0007669"/>
    <property type="project" value="TreeGrafter"/>
</dbReference>
<dbReference type="Gene3D" id="4.10.280.10">
    <property type="entry name" value="Helix-loop-helix DNA-binding domain"/>
    <property type="match status" value="1"/>
</dbReference>
<feature type="compositionally biased region" description="Pro residues" evidence="12">
    <location>
        <begin position="62"/>
        <end position="83"/>
    </location>
</feature>
<keyword evidence="4" id="KW-0238">DNA-binding</keyword>
<feature type="compositionally biased region" description="Low complexity" evidence="12">
    <location>
        <begin position="173"/>
        <end position="191"/>
    </location>
</feature>
<evidence type="ECO:0000313" key="14">
    <source>
        <dbReference type="EMBL" id="CAH2219823.1"/>
    </source>
</evidence>
<evidence type="ECO:0000256" key="10">
    <source>
        <dbReference type="ARBA" id="ARBA00083368"/>
    </source>
</evidence>
<evidence type="ECO:0000256" key="4">
    <source>
        <dbReference type="ARBA" id="ARBA00023125"/>
    </source>
</evidence>
<feature type="region of interest" description="Disordered" evidence="12">
    <location>
        <begin position="17"/>
        <end position="83"/>
    </location>
</feature>
<keyword evidence="5" id="KW-0804">Transcription</keyword>
<dbReference type="AlphaFoldDB" id="A0AAD1QXZ8"/>
<feature type="compositionally biased region" description="Basic and acidic residues" evidence="12">
    <location>
        <begin position="217"/>
        <end position="228"/>
    </location>
</feature>
<dbReference type="GO" id="GO:0000981">
    <property type="term" value="F:DNA-binding transcription factor activity, RNA polymerase II-specific"/>
    <property type="evidence" value="ECO:0007669"/>
    <property type="project" value="TreeGrafter"/>
</dbReference>
<evidence type="ECO:0000313" key="15">
    <source>
        <dbReference type="Proteomes" id="UP001295444"/>
    </source>
</evidence>
<accession>A0AAD1QXZ8</accession>
<feature type="compositionally biased region" description="Basic and acidic residues" evidence="12">
    <location>
        <begin position="46"/>
        <end position="56"/>
    </location>
</feature>
<organism evidence="14 15">
    <name type="scientific">Pelobates cultripes</name>
    <name type="common">Western spadefoot toad</name>
    <dbReference type="NCBI Taxonomy" id="61616"/>
    <lineage>
        <taxon>Eukaryota</taxon>
        <taxon>Metazoa</taxon>
        <taxon>Chordata</taxon>
        <taxon>Craniata</taxon>
        <taxon>Vertebrata</taxon>
        <taxon>Euteleostomi</taxon>
        <taxon>Amphibia</taxon>
        <taxon>Batrachia</taxon>
        <taxon>Anura</taxon>
        <taxon>Pelobatoidea</taxon>
        <taxon>Pelobatidae</taxon>
        <taxon>Pelobates</taxon>
    </lineage>
</organism>
<comment type="function">
    <text evidence="7">Binds DNA as a heterodimer with MAX and represses transcription. Binds to the canonical E box sequence 5'-CACGTG-3' and, with higher affinity, to 5'-CACGCG-3'.</text>
</comment>
<feature type="compositionally biased region" description="Pro residues" evidence="12">
    <location>
        <begin position="192"/>
        <end position="208"/>
    </location>
</feature>
<keyword evidence="2" id="KW-0678">Repressor</keyword>
<dbReference type="SUPFAM" id="SSF47459">
    <property type="entry name" value="HLH, helix-loop-helix DNA-binding domain"/>
    <property type="match status" value="1"/>
</dbReference>
<dbReference type="PROSITE" id="PS50888">
    <property type="entry name" value="BHLH"/>
    <property type="match status" value="1"/>
</dbReference>
<comment type="subcellular location">
    <subcellularLocation>
        <location evidence="1">Nucleus</location>
    </subcellularLocation>
</comment>
<dbReference type="Proteomes" id="UP001295444">
    <property type="component" value="Chromosome 01"/>
</dbReference>
<reference evidence="14" key="1">
    <citation type="submission" date="2022-03" db="EMBL/GenBank/DDBJ databases">
        <authorList>
            <person name="Alioto T."/>
            <person name="Alioto T."/>
            <person name="Gomez Garrido J."/>
        </authorList>
    </citation>
    <scope>NUCLEOTIDE SEQUENCE</scope>
</reference>
<sequence>MSLETLLQAALFLEWQAQQQQQKTRDENDKVLLKQEEEEEEEEDEKDKKSVARTDDLVNQAPPDPASPPAPAPPPPPPPPLPAPVAIIPLSVVTSTPQPVVQKPLSPPVVQRHPPVISPPVLNKEVPIAPVIQRPAGPMLPDIKTTPLSIGSPKQLHHYQAPVLAITHHHLMQQQQPPQQPHQQPHQQQPIQPQPTALPHPHQPPPPQALGALRLPTLDDGRPNEQRRRPGGRAHLKECFETLKRNIPNVDDKKTSNLSVLRSALRYIQSLKRKEKEYEHEMERLAREKIATQQRLADLKNELSQWMDILEIDRIVRQTVQPEDDQASTSTASEGEDNIDEDMDDDRLVNSLTKRQQPELLKMVPSSAASHNHHSTVLPQHVSIQQKQAPSPHAQPQISNQSLVPPQALLPTQTHIVAASTVQSTVIAHTATTHASVIQTLNHVIPGPQTKHIAHIAPSTSSPVQLTTAAQPIGHITVHPATINHMTHLGQPLPIYPQSVAVSQPMVSHIAHTITHPQVNGTTNLGQPAVMAKPAVGTQVVHHSQLVGQTVLNPVTMVTMPSFPVSTLKLA</sequence>
<dbReference type="PANTHER" id="PTHR11969:SF99">
    <property type="entry name" value="MAX-BINDING PROTEIN MNT"/>
    <property type="match status" value="1"/>
</dbReference>
<dbReference type="Pfam" id="PF00010">
    <property type="entry name" value="HLH"/>
    <property type="match status" value="1"/>
</dbReference>
<dbReference type="GO" id="GO:0005634">
    <property type="term" value="C:nucleus"/>
    <property type="evidence" value="ECO:0007669"/>
    <property type="project" value="UniProtKB-SubCell"/>
</dbReference>
<dbReference type="GO" id="GO:0046983">
    <property type="term" value="F:protein dimerization activity"/>
    <property type="evidence" value="ECO:0007669"/>
    <property type="project" value="InterPro"/>
</dbReference>
<dbReference type="FunFam" id="4.10.280.10:FF:000034">
    <property type="entry name" value="MAX network transcriptional repressor"/>
    <property type="match status" value="1"/>
</dbReference>